<accession>A0ABQ1YBF8</accession>
<sequence length="452" mass="49964">MSLMVRESTFYKNFFRLTLLIGLQNVITIGVNLSDNLILGGYSESALSGAALANQIQFFVSMLVMGVSEAVVILGSRFWGANQLHSIKKISSVGMALALALSFSIWIVVYFFPTNCLSLLTNEQSIIVEGARYLKIISFSYVFFAITNILLASLRSMEIVKIGFIVSLSTLVINICLNYLLVYGHFGFSSMGIRGSAIGTLIARIIETMIVILYIKKAKLRLRIKFSDYLQLDMTMLKQYIKIGSPILLANFIWAAAMAVQTAILGHMGEASIAANSVATTIFQLVTVVIYASASATTVLIGKAVGEGVLDRVKAYSKTLQILYVLIGIVTGLILFITKDHVLSFYAISAESKTLALQFMTILSITVCGTAYQMPALTGIVRSGGDTKFVMYNDFIFMFFLVLPLSYMSAFVFNFSPIITFIFLKSDQILKCIVAVFKVNRYKWIRVFDHQA</sequence>
<dbReference type="PANTHER" id="PTHR42925">
    <property type="entry name" value="MULTIDRUG AND TOXIN EFFLUX PROTEIN MATE FAMILY"/>
    <property type="match status" value="1"/>
</dbReference>
<feature type="transmembrane region" description="Helical" evidence="7">
    <location>
        <begin position="133"/>
        <end position="152"/>
    </location>
</feature>
<dbReference type="Pfam" id="PF01554">
    <property type="entry name" value="MatE"/>
    <property type="match status" value="2"/>
</dbReference>
<keyword evidence="5 7" id="KW-1133">Transmembrane helix</keyword>
<keyword evidence="9" id="KW-1185">Reference proteome</keyword>
<keyword evidence="4 7" id="KW-0812">Transmembrane</keyword>
<keyword evidence="6 7" id="KW-0472">Membrane</keyword>
<feature type="transmembrane region" description="Helical" evidence="7">
    <location>
        <begin position="281"/>
        <end position="301"/>
    </location>
</feature>
<evidence type="ECO:0000313" key="9">
    <source>
        <dbReference type="Proteomes" id="UP000659344"/>
    </source>
</evidence>
<evidence type="ECO:0000256" key="5">
    <source>
        <dbReference type="ARBA" id="ARBA00022989"/>
    </source>
</evidence>
<name>A0ABQ1YBF8_9BACL</name>
<evidence type="ECO:0000256" key="2">
    <source>
        <dbReference type="ARBA" id="ARBA00022448"/>
    </source>
</evidence>
<evidence type="ECO:0000256" key="6">
    <source>
        <dbReference type="ARBA" id="ARBA00023136"/>
    </source>
</evidence>
<feature type="transmembrane region" description="Helical" evidence="7">
    <location>
        <begin position="395"/>
        <end position="424"/>
    </location>
</feature>
<evidence type="ECO:0000256" key="3">
    <source>
        <dbReference type="ARBA" id="ARBA00022475"/>
    </source>
</evidence>
<protein>
    <submittedName>
        <fullName evidence="8">MATE family efflux transporter</fullName>
    </submittedName>
</protein>
<keyword evidence="2" id="KW-0813">Transport</keyword>
<feature type="transmembrane region" description="Helical" evidence="7">
    <location>
        <begin position="92"/>
        <end position="113"/>
    </location>
</feature>
<dbReference type="InterPro" id="IPR048279">
    <property type="entry name" value="MdtK-like"/>
</dbReference>
<comment type="subcellular location">
    <subcellularLocation>
        <location evidence="1">Cell membrane</location>
        <topology evidence="1">Multi-pass membrane protein</topology>
    </subcellularLocation>
</comment>
<reference evidence="9" key="1">
    <citation type="journal article" date="2019" name="Int. J. Syst. Evol. Microbiol.">
        <title>The Global Catalogue of Microorganisms (GCM) 10K type strain sequencing project: providing services to taxonomists for standard genome sequencing and annotation.</title>
        <authorList>
            <consortium name="The Broad Institute Genomics Platform"/>
            <consortium name="The Broad Institute Genome Sequencing Center for Infectious Disease"/>
            <person name="Wu L."/>
            <person name="Ma J."/>
        </authorList>
    </citation>
    <scope>NUCLEOTIDE SEQUENCE [LARGE SCALE GENOMIC DNA]</scope>
    <source>
        <strain evidence="9">CGMCC 1.12769</strain>
    </source>
</reference>
<organism evidence="8 9">
    <name type="scientific">Paenibacillus segetis</name>
    <dbReference type="NCBI Taxonomy" id="1325360"/>
    <lineage>
        <taxon>Bacteria</taxon>
        <taxon>Bacillati</taxon>
        <taxon>Bacillota</taxon>
        <taxon>Bacilli</taxon>
        <taxon>Bacillales</taxon>
        <taxon>Paenibacillaceae</taxon>
        <taxon>Paenibacillus</taxon>
    </lineage>
</organism>
<keyword evidence="3" id="KW-1003">Cell membrane</keyword>
<feature type="transmembrane region" description="Helical" evidence="7">
    <location>
        <begin position="193"/>
        <end position="215"/>
    </location>
</feature>
<evidence type="ECO:0000256" key="1">
    <source>
        <dbReference type="ARBA" id="ARBA00004651"/>
    </source>
</evidence>
<dbReference type="Proteomes" id="UP000659344">
    <property type="component" value="Unassembled WGS sequence"/>
</dbReference>
<dbReference type="RefSeq" id="WP_188537648.1">
    <property type="nucleotide sequence ID" value="NZ_BMFT01000001.1"/>
</dbReference>
<dbReference type="InterPro" id="IPR002528">
    <property type="entry name" value="MATE_fam"/>
</dbReference>
<dbReference type="PIRSF" id="PIRSF006603">
    <property type="entry name" value="DinF"/>
    <property type="match status" value="1"/>
</dbReference>
<dbReference type="InterPro" id="IPR047135">
    <property type="entry name" value="YsiQ"/>
</dbReference>
<feature type="transmembrane region" description="Helical" evidence="7">
    <location>
        <begin position="159"/>
        <end position="181"/>
    </location>
</feature>
<gene>
    <name evidence="8" type="ORF">GCM10008013_16820</name>
</gene>
<dbReference type="NCBIfam" id="TIGR00797">
    <property type="entry name" value="matE"/>
    <property type="match status" value="1"/>
</dbReference>
<comment type="caution">
    <text evidence="8">The sequence shown here is derived from an EMBL/GenBank/DDBJ whole genome shotgun (WGS) entry which is preliminary data.</text>
</comment>
<feature type="transmembrane region" description="Helical" evidence="7">
    <location>
        <begin position="355"/>
        <end position="374"/>
    </location>
</feature>
<evidence type="ECO:0000256" key="7">
    <source>
        <dbReference type="SAM" id="Phobius"/>
    </source>
</evidence>
<dbReference type="EMBL" id="BMFT01000001">
    <property type="protein sequence ID" value="GGH19853.1"/>
    <property type="molecule type" value="Genomic_DNA"/>
</dbReference>
<feature type="transmembrane region" description="Helical" evidence="7">
    <location>
        <begin position="247"/>
        <end position="269"/>
    </location>
</feature>
<dbReference type="PANTHER" id="PTHR42925:SF2">
    <property type="entry name" value="NA+ DRIVEN MULTIDRUG EFFLUX PUMP"/>
    <property type="match status" value="1"/>
</dbReference>
<feature type="transmembrane region" description="Helical" evidence="7">
    <location>
        <begin position="14"/>
        <end position="33"/>
    </location>
</feature>
<evidence type="ECO:0000313" key="8">
    <source>
        <dbReference type="EMBL" id="GGH19853.1"/>
    </source>
</evidence>
<evidence type="ECO:0000256" key="4">
    <source>
        <dbReference type="ARBA" id="ARBA00022692"/>
    </source>
</evidence>
<feature type="transmembrane region" description="Helical" evidence="7">
    <location>
        <begin position="56"/>
        <end position="80"/>
    </location>
</feature>
<feature type="transmembrane region" description="Helical" evidence="7">
    <location>
        <begin position="322"/>
        <end position="349"/>
    </location>
</feature>
<proteinExistence type="predicted"/>